<organism evidence="1 2">
    <name type="scientific">Papaver somniferum</name>
    <name type="common">Opium poppy</name>
    <dbReference type="NCBI Taxonomy" id="3469"/>
    <lineage>
        <taxon>Eukaryota</taxon>
        <taxon>Viridiplantae</taxon>
        <taxon>Streptophyta</taxon>
        <taxon>Embryophyta</taxon>
        <taxon>Tracheophyta</taxon>
        <taxon>Spermatophyta</taxon>
        <taxon>Magnoliopsida</taxon>
        <taxon>Ranunculales</taxon>
        <taxon>Papaveraceae</taxon>
        <taxon>Papaveroideae</taxon>
        <taxon>Papaver</taxon>
    </lineage>
</organism>
<evidence type="ECO:0000313" key="2">
    <source>
        <dbReference type="Proteomes" id="UP000316621"/>
    </source>
</evidence>
<evidence type="ECO:0000313" key="1">
    <source>
        <dbReference type="EMBL" id="RZC82306.1"/>
    </source>
</evidence>
<gene>
    <name evidence="1" type="ORF">C5167_045093</name>
</gene>
<dbReference type="Proteomes" id="UP000316621">
    <property type="component" value="Chromosome 11"/>
</dbReference>
<dbReference type="STRING" id="3469.A0A4Y7LAN5"/>
<protein>
    <submittedName>
        <fullName evidence="1">Uncharacterized protein</fullName>
    </submittedName>
</protein>
<proteinExistence type="predicted"/>
<dbReference type="EMBL" id="CM010725">
    <property type="protein sequence ID" value="RZC82306.1"/>
    <property type="molecule type" value="Genomic_DNA"/>
</dbReference>
<dbReference type="AlphaFoldDB" id="A0A4Y7LAN5"/>
<keyword evidence="2" id="KW-1185">Reference proteome</keyword>
<dbReference type="Gramene" id="RZC82306">
    <property type="protein sequence ID" value="RZC82306"/>
    <property type="gene ID" value="C5167_045093"/>
</dbReference>
<accession>A0A4Y7LAN5</accession>
<reference evidence="1 2" key="1">
    <citation type="journal article" date="2018" name="Science">
        <title>The opium poppy genome and morphinan production.</title>
        <authorList>
            <person name="Guo L."/>
            <person name="Winzer T."/>
            <person name="Yang X."/>
            <person name="Li Y."/>
            <person name="Ning Z."/>
            <person name="He Z."/>
            <person name="Teodor R."/>
            <person name="Lu Y."/>
            <person name="Bowser T.A."/>
            <person name="Graham I.A."/>
            <person name="Ye K."/>
        </authorList>
    </citation>
    <scope>NUCLEOTIDE SEQUENCE [LARGE SCALE GENOMIC DNA]</scope>
    <source>
        <strain evidence="2">cv. HN1</strain>
        <tissue evidence="1">Leaves</tissue>
    </source>
</reference>
<sequence length="91" mass="10006">MSAKFSQTLQISDFNDYIAPSQACIVSLNGTTTAKKQETSQNQVVIAPSVKQLDMKPVKISLKDCLECKYDAKHHGHGYTIYTHDGVMGNS</sequence>
<name>A0A4Y7LAN5_PAPSO</name>